<proteinExistence type="predicted"/>
<dbReference type="Proteomes" id="UP000694407">
    <property type="component" value="Unplaced"/>
</dbReference>
<dbReference type="GeneTree" id="ENSGT01030000235549"/>
<dbReference type="Ensembl" id="ENSMMMT00000003512.1">
    <property type="protein sequence ID" value="ENSMMMP00000003114.1"/>
    <property type="gene ID" value="ENSMMMG00000002848.1"/>
</dbReference>
<dbReference type="AlphaFoldDB" id="A0A8C5YQA6"/>
<reference evidence="2" key="2">
    <citation type="submission" date="2025-09" db="UniProtKB">
        <authorList>
            <consortium name="Ensembl"/>
        </authorList>
    </citation>
    <scope>IDENTIFICATION</scope>
</reference>
<dbReference type="InterPro" id="IPR036291">
    <property type="entry name" value="NAD(P)-bd_dom_sf"/>
</dbReference>
<feature type="transmembrane region" description="Helical" evidence="1">
    <location>
        <begin position="20"/>
        <end position="42"/>
    </location>
</feature>
<name>A0A8C5YQA6_MARMA</name>
<keyword evidence="3" id="KW-1185">Reference proteome</keyword>
<reference evidence="2" key="1">
    <citation type="submission" date="2025-08" db="UniProtKB">
        <authorList>
            <consortium name="Ensembl"/>
        </authorList>
    </citation>
    <scope>IDENTIFICATION</scope>
</reference>
<evidence type="ECO:0000313" key="2">
    <source>
        <dbReference type="Ensembl" id="ENSMMMP00000003114.1"/>
    </source>
</evidence>
<keyword evidence="1" id="KW-0472">Membrane</keyword>
<evidence type="ECO:0000256" key="1">
    <source>
        <dbReference type="SAM" id="Phobius"/>
    </source>
</evidence>
<keyword evidence="1" id="KW-1133">Transmembrane helix</keyword>
<accession>A0A8C5YQA6</accession>
<organism evidence="2 3">
    <name type="scientific">Marmota marmota marmota</name>
    <name type="common">Alpine marmot</name>
    <dbReference type="NCBI Taxonomy" id="9994"/>
    <lineage>
        <taxon>Eukaryota</taxon>
        <taxon>Metazoa</taxon>
        <taxon>Chordata</taxon>
        <taxon>Craniata</taxon>
        <taxon>Vertebrata</taxon>
        <taxon>Euteleostomi</taxon>
        <taxon>Mammalia</taxon>
        <taxon>Eutheria</taxon>
        <taxon>Euarchontoglires</taxon>
        <taxon>Glires</taxon>
        <taxon>Rodentia</taxon>
        <taxon>Sciuromorpha</taxon>
        <taxon>Sciuridae</taxon>
        <taxon>Xerinae</taxon>
        <taxon>Marmotini</taxon>
        <taxon>Marmota</taxon>
    </lineage>
</organism>
<keyword evidence="1" id="KW-0812">Transmembrane</keyword>
<dbReference type="Gene3D" id="3.40.50.720">
    <property type="entry name" value="NAD(P)-binding Rossmann-like Domain"/>
    <property type="match status" value="1"/>
</dbReference>
<dbReference type="SUPFAM" id="SSF51735">
    <property type="entry name" value="NAD(P)-binding Rossmann-fold domains"/>
    <property type="match status" value="1"/>
</dbReference>
<evidence type="ECO:0000313" key="3">
    <source>
        <dbReference type="Proteomes" id="UP000694407"/>
    </source>
</evidence>
<protein>
    <submittedName>
        <fullName evidence="2">Uncharacterized protein</fullName>
    </submittedName>
</protein>
<sequence>MSLIQHLLKEEQMPKNKITIVGTGAVGLACAISFFIFVFLVIHDSRIYFDIFIQARNVSYYK</sequence>